<keyword evidence="7" id="KW-0146">Chitin degradation</keyword>
<dbReference type="GO" id="GO:0008843">
    <property type="term" value="F:endochitinase activity"/>
    <property type="evidence" value="ECO:0007669"/>
    <property type="project" value="UniProtKB-EC"/>
</dbReference>
<dbReference type="InterPro" id="IPR050314">
    <property type="entry name" value="Glycosyl_Hydrlase_18"/>
</dbReference>
<evidence type="ECO:0000259" key="13">
    <source>
        <dbReference type="PROSITE" id="PS51910"/>
    </source>
</evidence>
<comment type="subcellular location">
    <subcellularLocation>
        <location evidence="2">Secreted</location>
    </subcellularLocation>
</comment>
<comment type="caution">
    <text evidence="14">The sequence shown here is derived from an EMBL/GenBank/DDBJ whole genome shotgun (WGS) entry which is preliminary data.</text>
</comment>
<dbReference type="Gene3D" id="3.20.20.80">
    <property type="entry name" value="Glycosidases"/>
    <property type="match status" value="1"/>
</dbReference>
<dbReference type="GO" id="GO:0005576">
    <property type="term" value="C:extracellular region"/>
    <property type="evidence" value="ECO:0007669"/>
    <property type="project" value="UniProtKB-SubCell"/>
</dbReference>
<keyword evidence="10" id="KW-0624">Polysaccharide degradation</keyword>
<dbReference type="FunFam" id="3.10.50.10:FF:000005">
    <property type="entry name" value="Endochitinase B1"/>
    <property type="match status" value="1"/>
</dbReference>
<dbReference type="InterPro" id="IPR017853">
    <property type="entry name" value="GH"/>
</dbReference>
<evidence type="ECO:0000256" key="8">
    <source>
        <dbReference type="ARBA" id="ARBA00023277"/>
    </source>
</evidence>
<sequence>MRLLLLLINILTTFATVTTKQHARAARQVTEGFRNVAYFVNWVGYWCVLTHVIYAFANVHPETGEVYLSDTWSDTDKRYPSDSWNESGANVYGCAKQLYLQKKRNRKLKTLLSIGGWTYSSSFAQPASTSSGRVQFASTAVQLVTNLGFDGLDIDWEYPQNEAQASDFVALLAETRNHLDAYEKRHQLNQSLLLTVAAPAGPTNYNILKLASMDSYLDFWNLMTYDYSVSGEGVAAHNANWNRSTLNPKSTPFNSDETIMAYIKAGIPAKKIVVGMPLYGRSFANTDGPGKAFSGTGIGTWEPGIYDYKTLSESYGKITVDPSIAASWSYDSTKRLMISFDTPNVTLKKTEYIKTAALGGAMWWESSSDKLGSESLISTFVQGIGGASALEDSRNLLQYPDSVYENIRDGMSN</sequence>
<evidence type="ECO:0000256" key="12">
    <source>
        <dbReference type="SAM" id="SignalP"/>
    </source>
</evidence>
<dbReference type="SMART" id="SM00636">
    <property type="entry name" value="Glyco_18"/>
    <property type="match status" value="1"/>
</dbReference>
<dbReference type="PROSITE" id="PS01095">
    <property type="entry name" value="GH18_1"/>
    <property type="match status" value="1"/>
</dbReference>
<evidence type="ECO:0000256" key="7">
    <source>
        <dbReference type="ARBA" id="ARBA00023024"/>
    </source>
</evidence>
<dbReference type="InterPro" id="IPR029070">
    <property type="entry name" value="Chitinase_insertion_sf"/>
</dbReference>
<dbReference type="GO" id="GO:0008061">
    <property type="term" value="F:chitin binding"/>
    <property type="evidence" value="ECO:0007669"/>
    <property type="project" value="InterPro"/>
</dbReference>
<feature type="chain" id="PRO_5040471868" description="chitinase" evidence="12">
    <location>
        <begin position="16"/>
        <end position="413"/>
    </location>
</feature>
<name>A0A9P4GXP1_9PLEO</name>
<dbReference type="SUPFAM" id="SSF51445">
    <property type="entry name" value="(Trans)glycosidases"/>
    <property type="match status" value="1"/>
</dbReference>
<evidence type="ECO:0000256" key="4">
    <source>
        <dbReference type="ARBA" id="ARBA00012729"/>
    </source>
</evidence>
<dbReference type="InterPro" id="IPR011583">
    <property type="entry name" value="Chitinase_II/V-like_cat"/>
</dbReference>
<dbReference type="Gene3D" id="3.10.50.10">
    <property type="match status" value="1"/>
</dbReference>
<dbReference type="OrthoDB" id="76388at2759"/>
<dbReference type="InterPro" id="IPR001579">
    <property type="entry name" value="Glyco_hydro_18_chit_AS"/>
</dbReference>
<keyword evidence="6 11" id="KW-0378">Hydrolase</keyword>
<protein>
    <recommendedName>
        <fullName evidence="4">chitinase</fullName>
        <ecNumber evidence="4">3.2.1.14</ecNumber>
    </recommendedName>
</protein>
<reference evidence="14" key="1">
    <citation type="journal article" date="2020" name="Stud. Mycol.">
        <title>101 Dothideomycetes genomes: a test case for predicting lifestyles and emergence of pathogens.</title>
        <authorList>
            <person name="Haridas S."/>
            <person name="Albert R."/>
            <person name="Binder M."/>
            <person name="Bloem J."/>
            <person name="Labutti K."/>
            <person name="Salamov A."/>
            <person name="Andreopoulos B."/>
            <person name="Baker S."/>
            <person name="Barry K."/>
            <person name="Bills G."/>
            <person name="Bluhm B."/>
            <person name="Cannon C."/>
            <person name="Castanera R."/>
            <person name="Culley D."/>
            <person name="Daum C."/>
            <person name="Ezra D."/>
            <person name="Gonzalez J."/>
            <person name="Henrissat B."/>
            <person name="Kuo A."/>
            <person name="Liang C."/>
            <person name="Lipzen A."/>
            <person name="Lutzoni F."/>
            <person name="Magnuson J."/>
            <person name="Mondo S."/>
            <person name="Nolan M."/>
            <person name="Ohm R."/>
            <person name="Pangilinan J."/>
            <person name="Park H.-J."/>
            <person name="Ramirez L."/>
            <person name="Alfaro M."/>
            <person name="Sun H."/>
            <person name="Tritt A."/>
            <person name="Yoshinaga Y."/>
            <person name="Zwiers L.-H."/>
            <person name="Turgeon B."/>
            <person name="Goodwin S."/>
            <person name="Spatafora J."/>
            <person name="Crous P."/>
            <person name="Grigoriev I."/>
        </authorList>
    </citation>
    <scope>NUCLEOTIDE SEQUENCE</scope>
    <source>
        <strain evidence="14">CBS 110217</strain>
    </source>
</reference>
<dbReference type="GO" id="GO:0000272">
    <property type="term" value="P:polysaccharide catabolic process"/>
    <property type="evidence" value="ECO:0007669"/>
    <property type="project" value="UniProtKB-KW"/>
</dbReference>
<keyword evidence="15" id="KW-1185">Reference proteome</keyword>
<dbReference type="SUPFAM" id="SSF54556">
    <property type="entry name" value="Chitinase insertion domain"/>
    <property type="match status" value="1"/>
</dbReference>
<dbReference type="Proteomes" id="UP000799777">
    <property type="component" value="Unassembled WGS sequence"/>
</dbReference>
<dbReference type="PROSITE" id="PS51910">
    <property type="entry name" value="GH18_2"/>
    <property type="match status" value="1"/>
</dbReference>
<dbReference type="EC" id="3.2.1.14" evidence="4"/>
<evidence type="ECO:0000256" key="1">
    <source>
        <dbReference type="ARBA" id="ARBA00000822"/>
    </source>
</evidence>
<dbReference type="CDD" id="cd06548">
    <property type="entry name" value="GH18_chitinase"/>
    <property type="match status" value="1"/>
</dbReference>
<evidence type="ECO:0000256" key="11">
    <source>
        <dbReference type="RuleBase" id="RU000489"/>
    </source>
</evidence>
<evidence type="ECO:0000256" key="9">
    <source>
        <dbReference type="ARBA" id="ARBA00023295"/>
    </source>
</evidence>
<dbReference type="InterPro" id="IPR001223">
    <property type="entry name" value="Glyco_hydro18_cat"/>
</dbReference>
<comment type="catalytic activity">
    <reaction evidence="1">
        <text>Random endo-hydrolysis of N-acetyl-beta-D-glucosaminide (1-&gt;4)-beta-linkages in chitin and chitodextrins.</text>
        <dbReference type="EC" id="3.2.1.14"/>
    </reaction>
</comment>
<evidence type="ECO:0000313" key="15">
    <source>
        <dbReference type="Proteomes" id="UP000799777"/>
    </source>
</evidence>
<evidence type="ECO:0000256" key="3">
    <source>
        <dbReference type="ARBA" id="ARBA00008682"/>
    </source>
</evidence>
<keyword evidence="9 11" id="KW-0326">Glycosidase</keyword>
<dbReference type="GO" id="GO:0006032">
    <property type="term" value="P:chitin catabolic process"/>
    <property type="evidence" value="ECO:0007669"/>
    <property type="project" value="UniProtKB-KW"/>
</dbReference>
<dbReference type="PANTHER" id="PTHR11177">
    <property type="entry name" value="CHITINASE"/>
    <property type="match status" value="1"/>
</dbReference>
<dbReference type="PANTHER" id="PTHR11177:SF317">
    <property type="entry name" value="CHITINASE 12-RELATED"/>
    <property type="match status" value="1"/>
</dbReference>
<evidence type="ECO:0000313" key="14">
    <source>
        <dbReference type="EMBL" id="KAF2024838.1"/>
    </source>
</evidence>
<accession>A0A9P4GXP1</accession>
<evidence type="ECO:0000256" key="5">
    <source>
        <dbReference type="ARBA" id="ARBA00022525"/>
    </source>
</evidence>
<keyword evidence="8" id="KW-0119">Carbohydrate metabolism</keyword>
<feature type="signal peptide" evidence="12">
    <location>
        <begin position="1"/>
        <end position="15"/>
    </location>
</feature>
<dbReference type="AlphaFoldDB" id="A0A9P4GXP1"/>
<evidence type="ECO:0000256" key="10">
    <source>
        <dbReference type="ARBA" id="ARBA00023326"/>
    </source>
</evidence>
<evidence type="ECO:0000256" key="6">
    <source>
        <dbReference type="ARBA" id="ARBA00022801"/>
    </source>
</evidence>
<feature type="domain" description="GH18" evidence="13">
    <location>
        <begin position="27"/>
        <end position="387"/>
    </location>
</feature>
<proteinExistence type="inferred from homology"/>
<dbReference type="EMBL" id="ML978282">
    <property type="protein sequence ID" value="KAF2024838.1"/>
    <property type="molecule type" value="Genomic_DNA"/>
</dbReference>
<gene>
    <name evidence="14" type="ORF">EK21DRAFT_77807</name>
</gene>
<comment type="similarity">
    <text evidence="3">Belongs to the glycosyl hydrolase 18 family. Chitinase class V subfamily.</text>
</comment>
<keyword evidence="12" id="KW-0732">Signal</keyword>
<organism evidence="14 15">
    <name type="scientific">Setomelanomma holmii</name>
    <dbReference type="NCBI Taxonomy" id="210430"/>
    <lineage>
        <taxon>Eukaryota</taxon>
        <taxon>Fungi</taxon>
        <taxon>Dikarya</taxon>
        <taxon>Ascomycota</taxon>
        <taxon>Pezizomycotina</taxon>
        <taxon>Dothideomycetes</taxon>
        <taxon>Pleosporomycetidae</taxon>
        <taxon>Pleosporales</taxon>
        <taxon>Pleosporineae</taxon>
        <taxon>Phaeosphaeriaceae</taxon>
        <taxon>Setomelanomma</taxon>
    </lineage>
</organism>
<keyword evidence="5" id="KW-0964">Secreted</keyword>
<dbReference type="Pfam" id="PF00704">
    <property type="entry name" value="Glyco_hydro_18"/>
    <property type="match status" value="1"/>
</dbReference>
<dbReference type="FunFam" id="3.20.20.80:FF:000075">
    <property type="entry name" value="Sporulation-specific chitinase"/>
    <property type="match status" value="1"/>
</dbReference>
<evidence type="ECO:0000256" key="2">
    <source>
        <dbReference type="ARBA" id="ARBA00004613"/>
    </source>
</evidence>